<dbReference type="GO" id="GO:0035251">
    <property type="term" value="F:UDP-glucosyltransferase activity"/>
    <property type="evidence" value="ECO:0007669"/>
    <property type="project" value="InterPro"/>
</dbReference>
<dbReference type="InterPro" id="IPR035595">
    <property type="entry name" value="UDP_glycos_trans_CS"/>
</dbReference>
<dbReference type="Gene3D" id="3.40.50.2000">
    <property type="entry name" value="Glycogen Phosphorylase B"/>
    <property type="match status" value="4"/>
</dbReference>
<dbReference type="InterPro" id="IPR002213">
    <property type="entry name" value="UDP_glucos_trans"/>
</dbReference>
<evidence type="ECO:0000256" key="2">
    <source>
        <dbReference type="ARBA" id="ARBA00022676"/>
    </source>
</evidence>
<dbReference type="PROSITE" id="PS00375">
    <property type="entry name" value="UDPGT"/>
    <property type="match status" value="2"/>
</dbReference>
<name>A0A371FLI1_MUCPR</name>
<evidence type="ECO:0000256" key="3">
    <source>
        <dbReference type="ARBA" id="ARBA00022679"/>
    </source>
</evidence>
<dbReference type="PANTHER" id="PTHR48048">
    <property type="entry name" value="GLYCOSYLTRANSFERASE"/>
    <property type="match status" value="1"/>
</dbReference>
<dbReference type="FunFam" id="3.40.50.2000:FF:000080">
    <property type="entry name" value="Glycosyltransferase"/>
    <property type="match status" value="2"/>
</dbReference>
<dbReference type="PANTHER" id="PTHR48048:SF94">
    <property type="entry name" value="GLYCOSYLTRANSFERASE"/>
    <property type="match status" value="1"/>
</dbReference>
<keyword evidence="6" id="KW-1185">Reference proteome</keyword>
<sequence length="973" mass="108728">IRGRKAPHQFWFPSCILCWCGRKIIRKEIEVAKKSFQLEMKKKAELIFCLLPGMGHIVSSLELAKLLINRNHHLSITILCINLPHTSSSDAFIRSITASQPQIKAVDLPHVEPPPQELWSSPAHYIWTFTLALVPHVKSTLQNILSSHSIPVIGLVLDLFCSAIIDVGNDLGIPSYLFMPSNVGFLSLMFSLRKRQIGDVFKDSDPELLVPGFVDPVPPSVLPDAFFNKEGGYVAYYKLVQRLKEAKGIIANTFSELEQFAIDALSDHQTPPIYAVGPLIGQSNPNLDQAQHDRILKWLDEQPGSSVVYLCFGSRGSFAPPQTREIALALQQSGVRFLWAMRSAPTTHNEERILPEGFLEWMEGRGMICEWAPQVEVLAHKAIGGFVSHCGWNSILESLWFGVPILTWPIYAEQQLNAFRMVREFGLAEELRLDYRRGSDLVMAEEIEKGLKQLMNRDNAVHKKVKEMARNAVLTGGSSFISVGKLIDVMTALSSENSKTKRVGITEMKKKAEVILISSPGIGHLTSSLEFAQLLINRDNRLSVTVLCIKFPITFSDSYIRSVLASQPKIKLIDLPQVEPPSHEILHKSPEHYIWTFMESLKPHVKATMQDILSSYPTPVVGLVLDFFCLSMVDVGNELGIPSYLFMTSNVGFSALMLSLLNRRIEDVFNDSDPELLIPGFPDPVPPSVLPDAAFNKDGGYAAYYKLAQRFLHTKGIIVNTFSELEQFAIDALSDGQTQTQTPPIYAVGPLIDLKGQPNINIDQAQHDKILKWLDEQPPSSVVFLCFGSMGGFGPSQTREVALALQRSGVRFLWAMRSPPTSDDADRTLPEGFLEWMEGRGMICGWAPQVEVLAHKAIGGFVSHCGWNSILESLWFGVPILTWPIYAEQQLNAFRMVREFGLAVELRLDYRRGSDLVMAEEIEKRLKQLMDRDNMVNKKVKEMKEKARKAVLTGGSSFISVGKLIDNMMGSSS</sequence>
<keyword evidence="3" id="KW-0808">Transferase</keyword>
<dbReference type="CDD" id="cd03784">
    <property type="entry name" value="GT1_Gtf-like"/>
    <property type="match status" value="2"/>
</dbReference>
<feature type="coiled-coil region" evidence="4">
    <location>
        <begin position="919"/>
        <end position="946"/>
    </location>
</feature>
<gene>
    <name evidence="5" type="primary">UGT71K2</name>
    <name evidence="5" type="ORF">CR513_40394</name>
</gene>
<keyword evidence="4" id="KW-0175">Coiled coil</keyword>
<dbReference type="SUPFAM" id="SSF53756">
    <property type="entry name" value="UDP-Glycosyltransferase/glycogen phosphorylase"/>
    <property type="match status" value="2"/>
</dbReference>
<dbReference type="STRING" id="157652.A0A371FLI1"/>
<dbReference type="OrthoDB" id="5835829at2759"/>
<comment type="caution">
    <text evidence="5">The sequence shown here is derived from an EMBL/GenBank/DDBJ whole genome shotgun (WGS) entry which is preliminary data.</text>
</comment>
<comment type="similarity">
    <text evidence="1">Belongs to the UDP-glycosyltransferase family.</text>
</comment>
<dbReference type="EMBL" id="QJKJ01008605">
    <property type="protein sequence ID" value="RDX79205.1"/>
    <property type="molecule type" value="Genomic_DNA"/>
</dbReference>
<dbReference type="Pfam" id="PF00201">
    <property type="entry name" value="UDPGT"/>
    <property type="match status" value="2"/>
</dbReference>
<organism evidence="5 6">
    <name type="scientific">Mucuna pruriens</name>
    <name type="common">Velvet bean</name>
    <name type="synonym">Dolichos pruriens</name>
    <dbReference type="NCBI Taxonomy" id="157652"/>
    <lineage>
        <taxon>Eukaryota</taxon>
        <taxon>Viridiplantae</taxon>
        <taxon>Streptophyta</taxon>
        <taxon>Embryophyta</taxon>
        <taxon>Tracheophyta</taxon>
        <taxon>Spermatophyta</taxon>
        <taxon>Magnoliopsida</taxon>
        <taxon>eudicotyledons</taxon>
        <taxon>Gunneridae</taxon>
        <taxon>Pentapetalae</taxon>
        <taxon>rosids</taxon>
        <taxon>fabids</taxon>
        <taxon>Fabales</taxon>
        <taxon>Fabaceae</taxon>
        <taxon>Papilionoideae</taxon>
        <taxon>50 kb inversion clade</taxon>
        <taxon>NPAAA clade</taxon>
        <taxon>indigoferoid/millettioid clade</taxon>
        <taxon>Phaseoleae</taxon>
        <taxon>Mucuna</taxon>
    </lineage>
</organism>
<dbReference type="FunFam" id="3.40.50.2000:FF:000056">
    <property type="entry name" value="Glycosyltransferase"/>
    <property type="match status" value="2"/>
</dbReference>
<keyword evidence="2" id="KW-0328">Glycosyltransferase</keyword>
<dbReference type="AlphaFoldDB" id="A0A371FLI1"/>
<evidence type="ECO:0000256" key="4">
    <source>
        <dbReference type="SAM" id="Coils"/>
    </source>
</evidence>
<evidence type="ECO:0000313" key="6">
    <source>
        <dbReference type="Proteomes" id="UP000257109"/>
    </source>
</evidence>
<protein>
    <submittedName>
        <fullName evidence="5">UDP-glycosyltransferase 71K2</fullName>
    </submittedName>
</protein>
<evidence type="ECO:0000313" key="5">
    <source>
        <dbReference type="EMBL" id="RDX79205.1"/>
    </source>
</evidence>
<evidence type="ECO:0000256" key="1">
    <source>
        <dbReference type="ARBA" id="ARBA00009995"/>
    </source>
</evidence>
<reference evidence="5" key="1">
    <citation type="submission" date="2018-05" db="EMBL/GenBank/DDBJ databases">
        <title>Draft genome of Mucuna pruriens seed.</title>
        <authorList>
            <person name="Nnadi N.E."/>
            <person name="Vos R."/>
            <person name="Hasami M.H."/>
            <person name="Devisetty U.K."/>
            <person name="Aguiy J.C."/>
        </authorList>
    </citation>
    <scope>NUCLEOTIDE SEQUENCE [LARGE SCALE GENOMIC DNA]</scope>
    <source>
        <strain evidence="5">JCA_2017</strain>
    </source>
</reference>
<accession>A0A371FLI1</accession>
<dbReference type="Proteomes" id="UP000257109">
    <property type="component" value="Unassembled WGS sequence"/>
</dbReference>
<feature type="non-terminal residue" evidence="5">
    <location>
        <position position="1"/>
    </location>
</feature>
<proteinExistence type="inferred from homology"/>
<dbReference type="InterPro" id="IPR050481">
    <property type="entry name" value="UDP-glycosyltransf_plant"/>
</dbReference>